<evidence type="ECO:0000256" key="1">
    <source>
        <dbReference type="SAM" id="Phobius"/>
    </source>
</evidence>
<feature type="transmembrane region" description="Helical" evidence="1">
    <location>
        <begin position="7"/>
        <end position="26"/>
    </location>
</feature>
<keyword evidence="3" id="KW-1185">Reference proteome</keyword>
<dbReference type="Proteomes" id="UP000232163">
    <property type="component" value="Unassembled WGS sequence"/>
</dbReference>
<keyword evidence="1" id="KW-1133">Transmembrane helix</keyword>
<comment type="caution">
    <text evidence="2">The sequence shown here is derived from an EMBL/GenBank/DDBJ whole genome shotgun (WGS) entry which is preliminary data.</text>
</comment>
<keyword evidence="1" id="KW-0472">Membrane</keyword>
<evidence type="ECO:0000313" key="3">
    <source>
        <dbReference type="Proteomes" id="UP000232163"/>
    </source>
</evidence>
<dbReference type="AlphaFoldDB" id="A0A2N9W022"/>
<protein>
    <submittedName>
        <fullName evidence="2">Uncharacterized protein</fullName>
    </submittedName>
</protein>
<reference evidence="3" key="1">
    <citation type="journal article" date="2017" name="Int J Environ Stud">
        <title>Does the Miocene-Pliocene relict legume Oxytropis triphylla form nitrogen-fixing nodules with a combination of bacterial strains?</title>
        <authorList>
            <person name="Safronova V."/>
            <person name="Belimov A."/>
            <person name="Sazanova A."/>
            <person name="Kuznetsova I."/>
            <person name="Popova J."/>
            <person name="Andronov E."/>
            <person name="Verkhozina A."/>
            <person name="Tikhonovich I."/>
        </authorList>
    </citation>
    <scope>NUCLEOTIDE SEQUENCE [LARGE SCALE GENOMIC DNA]</scope>
    <source>
        <strain evidence="3">Tri-38</strain>
    </source>
</reference>
<sequence length="155" mass="17049">MPGRQGPIALFDLPWLPLFLIAVYAFHDEPALIIAALTMAIIVVAAELITLRLTAVSNQAITSHISLLQSYERNADLLESMGFASSEARWVVTYEHRSDGPYTVIHGSVKGDVEAQFVLSIKGTHDVADLHKNLQPRFRGFAGLSGNHATQQQKR</sequence>
<name>A0A2N9W022_9HYPH</name>
<feature type="transmembrane region" description="Helical" evidence="1">
    <location>
        <begin position="32"/>
        <end position="51"/>
    </location>
</feature>
<accession>A0A2N9W022</accession>
<gene>
    <name evidence="2" type="ORF">B5P45_09850</name>
</gene>
<dbReference type="EMBL" id="MZMT01000024">
    <property type="protein sequence ID" value="PIO45090.1"/>
    <property type="molecule type" value="Genomic_DNA"/>
</dbReference>
<organism evidence="2 3">
    <name type="scientific">Phyllobacterium zundukense</name>
    <dbReference type="NCBI Taxonomy" id="1867719"/>
    <lineage>
        <taxon>Bacteria</taxon>
        <taxon>Pseudomonadati</taxon>
        <taxon>Pseudomonadota</taxon>
        <taxon>Alphaproteobacteria</taxon>
        <taxon>Hyphomicrobiales</taxon>
        <taxon>Phyllobacteriaceae</taxon>
        <taxon>Phyllobacterium</taxon>
    </lineage>
</organism>
<evidence type="ECO:0000313" key="2">
    <source>
        <dbReference type="EMBL" id="PIO45090.1"/>
    </source>
</evidence>
<keyword evidence="1" id="KW-0812">Transmembrane</keyword>
<proteinExistence type="predicted"/>